<dbReference type="EMBL" id="CP032869">
    <property type="protein sequence ID" value="AYL96387.1"/>
    <property type="molecule type" value="Genomic_DNA"/>
</dbReference>
<dbReference type="InterPro" id="IPR051332">
    <property type="entry name" value="Fosfomycin_Res_Enzymes"/>
</dbReference>
<evidence type="ECO:0000259" key="1">
    <source>
        <dbReference type="PROSITE" id="PS51819"/>
    </source>
</evidence>
<evidence type="ECO:0000313" key="3">
    <source>
        <dbReference type="Proteomes" id="UP000270046"/>
    </source>
</evidence>
<dbReference type="Proteomes" id="UP000270046">
    <property type="component" value="Chromosome"/>
</dbReference>
<dbReference type="InterPro" id="IPR037523">
    <property type="entry name" value="VOC_core"/>
</dbReference>
<keyword evidence="3" id="KW-1185">Reference proteome</keyword>
<evidence type="ECO:0000313" key="2">
    <source>
        <dbReference type="EMBL" id="AYL96387.1"/>
    </source>
</evidence>
<dbReference type="SUPFAM" id="SSF54593">
    <property type="entry name" value="Glyoxalase/Bleomycin resistance protein/Dihydroxybiphenyl dioxygenase"/>
    <property type="match status" value="1"/>
</dbReference>
<reference evidence="2 3" key="1">
    <citation type="submission" date="2018-10" db="EMBL/GenBank/DDBJ databases">
        <title>Genome sequencing of Mucilaginibacter sp. HYN0043.</title>
        <authorList>
            <person name="Kim M."/>
            <person name="Yi H."/>
        </authorList>
    </citation>
    <scope>NUCLEOTIDE SEQUENCE [LARGE SCALE GENOMIC DNA]</scope>
    <source>
        <strain evidence="2 3">HYN0043</strain>
    </source>
</reference>
<organism evidence="2 3">
    <name type="scientific">Mucilaginibacter celer</name>
    <dbReference type="NCBI Taxonomy" id="2305508"/>
    <lineage>
        <taxon>Bacteria</taxon>
        <taxon>Pseudomonadati</taxon>
        <taxon>Bacteroidota</taxon>
        <taxon>Sphingobacteriia</taxon>
        <taxon>Sphingobacteriales</taxon>
        <taxon>Sphingobacteriaceae</taxon>
        <taxon>Mucilaginibacter</taxon>
    </lineage>
</organism>
<dbReference type="InterPro" id="IPR029068">
    <property type="entry name" value="Glyas_Bleomycin-R_OHBP_Dase"/>
</dbReference>
<dbReference type="AlphaFoldDB" id="A0A494VM69"/>
<accession>A0A494VM69</accession>
<dbReference type="Pfam" id="PF00903">
    <property type="entry name" value="Glyoxalase"/>
    <property type="match status" value="1"/>
</dbReference>
<dbReference type="CDD" id="cd06587">
    <property type="entry name" value="VOC"/>
    <property type="match status" value="1"/>
</dbReference>
<dbReference type="RefSeq" id="WP_119409985.1">
    <property type="nucleotide sequence ID" value="NZ_CP032869.1"/>
</dbReference>
<proteinExistence type="predicted"/>
<protein>
    <submittedName>
        <fullName evidence="2">VOC family protein</fullName>
    </submittedName>
</protein>
<dbReference type="OrthoDB" id="1270449at2"/>
<sequence>MMTATLKLNHINLTVTDVAASAHFFEQHFGFKIAEVKGENMLAILEGTGGFVLVLMADTSNRKGNNTYPEMFHIGFLVDTADEVNKIYEGLKKAGLATERAPGNLRGGFGFYFNAPGGILTEVTCLTQN</sequence>
<gene>
    <name evidence="2" type="ORF">HYN43_014260</name>
</gene>
<dbReference type="Gene3D" id="3.10.180.10">
    <property type="entry name" value="2,3-Dihydroxybiphenyl 1,2-Dioxygenase, domain 1"/>
    <property type="match status" value="1"/>
</dbReference>
<dbReference type="KEGG" id="muh:HYN43_014260"/>
<dbReference type="InterPro" id="IPR004360">
    <property type="entry name" value="Glyas_Fos-R_dOase_dom"/>
</dbReference>
<dbReference type="PROSITE" id="PS51819">
    <property type="entry name" value="VOC"/>
    <property type="match status" value="1"/>
</dbReference>
<dbReference type="PANTHER" id="PTHR36113:SF3">
    <property type="entry name" value="SLL5075 PROTEIN"/>
    <property type="match status" value="1"/>
</dbReference>
<feature type="domain" description="VOC" evidence="1">
    <location>
        <begin position="7"/>
        <end position="126"/>
    </location>
</feature>
<name>A0A494VM69_9SPHI</name>
<dbReference type="PANTHER" id="PTHR36113">
    <property type="entry name" value="LYASE, PUTATIVE-RELATED-RELATED"/>
    <property type="match status" value="1"/>
</dbReference>